<evidence type="ECO:0000313" key="2">
    <source>
        <dbReference type="Proteomes" id="UP000244855"/>
    </source>
</evidence>
<keyword evidence="2" id="KW-1185">Reference proteome</keyword>
<protein>
    <submittedName>
        <fullName evidence="1">Uncharacterized protein</fullName>
    </submittedName>
</protein>
<dbReference type="EMBL" id="KZ805904">
    <property type="protein sequence ID" value="PVH91287.1"/>
    <property type="molecule type" value="Genomic_DNA"/>
</dbReference>
<name>A0A2V1CZT0_9PLEO</name>
<accession>A0A2V1CZT0</accession>
<evidence type="ECO:0000313" key="1">
    <source>
        <dbReference type="EMBL" id="PVH91287.1"/>
    </source>
</evidence>
<sequence>MPYLKETGPFRSAFSIIQLEFKVPFTSSGPPKFLSEIWAQCLQDIRTEEHWYWTRWSQELDAPNKVFIVIGWNMELWRRPGDSRDDMTGFQLAIARLKAKGMPRAIDSLSEFLTASPDINCILAPQQIQYTTTICDVLLVRTPSSGSLYEEVDAALEEFREFFYYFFCQRVVCRKPYAPDARGDIVAKVFGVDIRPGTEEYGNGVCTFVFFIYWDSAEAMQRFKDPGQESFRKCKEKIDQDWWTREFLGRVEKFKDGGACVSTRTLDFSVCRLWPFVPGSSGWSKSRDDKMRSMKDRFLNVFCGK</sequence>
<proteinExistence type="predicted"/>
<dbReference type="Proteomes" id="UP000244855">
    <property type="component" value="Unassembled WGS sequence"/>
</dbReference>
<dbReference type="AlphaFoldDB" id="A0A2V1CZT0"/>
<reference evidence="1 2" key="1">
    <citation type="journal article" date="2018" name="Sci. Rep.">
        <title>Comparative genomics provides insights into the lifestyle and reveals functional heterogeneity of dark septate endophytic fungi.</title>
        <authorList>
            <person name="Knapp D.G."/>
            <person name="Nemeth J.B."/>
            <person name="Barry K."/>
            <person name="Hainaut M."/>
            <person name="Henrissat B."/>
            <person name="Johnson J."/>
            <person name="Kuo A."/>
            <person name="Lim J.H.P."/>
            <person name="Lipzen A."/>
            <person name="Nolan M."/>
            <person name="Ohm R.A."/>
            <person name="Tamas L."/>
            <person name="Grigoriev I.V."/>
            <person name="Spatafora J.W."/>
            <person name="Nagy L.G."/>
            <person name="Kovacs G.M."/>
        </authorList>
    </citation>
    <scope>NUCLEOTIDE SEQUENCE [LARGE SCALE GENOMIC DNA]</scope>
    <source>
        <strain evidence="1 2">DSE2036</strain>
    </source>
</reference>
<dbReference type="OrthoDB" id="3792212at2759"/>
<gene>
    <name evidence="1" type="ORF">DM02DRAFT_706007</name>
</gene>
<organism evidence="1 2">
    <name type="scientific">Periconia macrospinosa</name>
    <dbReference type="NCBI Taxonomy" id="97972"/>
    <lineage>
        <taxon>Eukaryota</taxon>
        <taxon>Fungi</taxon>
        <taxon>Dikarya</taxon>
        <taxon>Ascomycota</taxon>
        <taxon>Pezizomycotina</taxon>
        <taxon>Dothideomycetes</taxon>
        <taxon>Pleosporomycetidae</taxon>
        <taxon>Pleosporales</taxon>
        <taxon>Massarineae</taxon>
        <taxon>Periconiaceae</taxon>
        <taxon>Periconia</taxon>
    </lineage>
</organism>